<organism evidence="1 2">
    <name type="scientific">Caballeronia fortuita</name>
    <dbReference type="NCBI Taxonomy" id="1777138"/>
    <lineage>
        <taxon>Bacteria</taxon>
        <taxon>Pseudomonadati</taxon>
        <taxon>Pseudomonadota</taxon>
        <taxon>Betaproteobacteria</taxon>
        <taxon>Burkholderiales</taxon>
        <taxon>Burkholderiaceae</taxon>
        <taxon>Caballeronia</taxon>
    </lineage>
</organism>
<dbReference type="Pfam" id="PF11136">
    <property type="entry name" value="DUF2889"/>
    <property type="match status" value="1"/>
</dbReference>
<gene>
    <name evidence="1" type="ORF">AWB77_06863</name>
</gene>
<evidence type="ECO:0008006" key="3">
    <source>
        <dbReference type="Google" id="ProtNLM"/>
    </source>
</evidence>
<dbReference type="InterPro" id="IPR021312">
    <property type="entry name" value="DUF2889"/>
</dbReference>
<reference evidence="1" key="1">
    <citation type="submission" date="2016-01" db="EMBL/GenBank/DDBJ databases">
        <authorList>
            <person name="Peeters C."/>
        </authorList>
    </citation>
    <scope>NUCLEOTIDE SEQUENCE</scope>
    <source>
        <strain evidence="1">LMG 29320</strain>
    </source>
</reference>
<name>A0A158EA44_9BURK</name>
<keyword evidence="2" id="KW-1185">Reference proteome</keyword>
<proteinExistence type="predicted"/>
<dbReference type="Proteomes" id="UP000054903">
    <property type="component" value="Unassembled WGS sequence"/>
</dbReference>
<sequence>MERDLLHTRRIEIHGYKRADGLYDIEGTLTDTKAYDRTSNGVVRRAGEPIHAMKLRITLGKDFLITDAHAEAPSLPYAGHCDDAPPVYAKLIGMTLAPGFMREVRERFGGVKGCTHLTELIGAVATVAFQTMSEELNASNDARPFQLDGCIALRTDGAAVQRFYPAWYRGGAAKVE</sequence>
<dbReference type="AlphaFoldDB" id="A0A158EA44"/>
<dbReference type="OrthoDB" id="6862397at2"/>
<accession>A0A158EA44</accession>
<protein>
    <recommendedName>
        <fullName evidence="3">DUF2889 domain-containing protein</fullName>
    </recommendedName>
</protein>
<dbReference type="EMBL" id="FCNX02000035">
    <property type="protein sequence ID" value="SAL03752.1"/>
    <property type="molecule type" value="Genomic_DNA"/>
</dbReference>
<dbReference type="STRING" id="1777138.AWB77_06863"/>
<evidence type="ECO:0000313" key="1">
    <source>
        <dbReference type="EMBL" id="SAL03752.1"/>
    </source>
</evidence>
<comment type="caution">
    <text evidence="1">The sequence shown here is derived from an EMBL/GenBank/DDBJ whole genome shotgun (WGS) entry which is preliminary data.</text>
</comment>
<dbReference type="RefSeq" id="WP_061138808.1">
    <property type="nucleotide sequence ID" value="NZ_FCNX02000035.1"/>
</dbReference>
<evidence type="ECO:0000313" key="2">
    <source>
        <dbReference type="Proteomes" id="UP000054903"/>
    </source>
</evidence>